<dbReference type="EMBL" id="SBLB01000002">
    <property type="protein sequence ID" value="RYC70029.1"/>
    <property type="molecule type" value="Genomic_DNA"/>
</dbReference>
<dbReference type="AlphaFoldDB" id="A0A4Q2UT79"/>
<protein>
    <recommendedName>
        <fullName evidence="3">Nucleotide modification associated domain-containing protein</fullName>
    </recommendedName>
</protein>
<sequence length="234" mass="26743">MSSIYLVSYRPICQNKAGRQAVKLFNYPPYIDGSCRREPDFESNYPSITALCRAGKFAPKLQVGDTVIYISCKGNYPPRKDPHWRLVAILNIAKRFETHEEAAYWYKSSNIPLPSNCMVAGNEPLTFAQTNQRFPEELAKRMEPNVTDEYKVKKWNQAYNKRAHEHKVFLACSIEYLELTSPVSLTYDQLTELFGKIPGTQNPKKISIEQLNQLRSFSKVREGLLNAGSAPVNE</sequence>
<accession>A0A4Q2UT79</accession>
<comment type="caution">
    <text evidence="1">The sequence shown here is derived from an EMBL/GenBank/DDBJ whole genome shotgun (WGS) entry which is preliminary data.</text>
</comment>
<keyword evidence="2" id="KW-1185">Reference proteome</keyword>
<proteinExistence type="predicted"/>
<evidence type="ECO:0000313" key="2">
    <source>
        <dbReference type="Proteomes" id="UP000290407"/>
    </source>
</evidence>
<evidence type="ECO:0000313" key="1">
    <source>
        <dbReference type="EMBL" id="RYC70029.1"/>
    </source>
</evidence>
<name>A0A4Q2UT79_9BACT</name>
<evidence type="ECO:0008006" key="3">
    <source>
        <dbReference type="Google" id="ProtNLM"/>
    </source>
</evidence>
<organism evidence="1 2">
    <name type="scientific">Spirosoma sordidisoli</name>
    <dbReference type="NCBI Taxonomy" id="2502893"/>
    <lineage>
        <taxon>Bacteria</taxon>
        <taxon>Pseudomonadati</taxon>
        <taxon>Bacteroidota</taxon>
        <taxon>Cytophagia</taxon>
        <taxon>Cytophagales</taxon>
        <taxon>Cytophagaceae</taxon>
        <taxon>Spirosoma</taxon>
    </lineage>
</organism>
<dbReference type="RefSeq" id="WP_129601257.1">
    <property type="nucleotide sequence ID" value="NZ_SBLB01000002.1"/>
</dbReference>
<dbReference type="Proteomes" id="UP000290407">
    <property type="component" value="Unassembled WGS sequence"/>
</dbReference>
<reference evidence="1 2" key="1">
    <citation type="submission" date="2019-01" db="EMBL/GenBank/DDBJ databases">
        <title>Spirosoma flava sp. nov., a propanil-degrading bacterium isolated from herbicide-contaminated soil.</title>
        <authorList>
            <person name="Zhang L."/>
            <person name="Jiang J.-D."/>
        </authorList>
    </citation>
    <scope>NUCLEOTIDE SEQUENCE [LARGE SCALE GENOMIC DNA]</scope>
    <source>
        <strain evidence="1 2">TY50</strain>
    </source>
</reference>
<gene>
    <name evidence="1" type="ORF">EQG79_09165</name>
</gene>